<organism evidence="2 3">
    <name type="scientific">Saccharopolyspora shandongensis</name>
    <dbReference type="NCBI Taxonomy" id="418495"/>
    <lineage>
        <taxon>Bacteria</taxon>
        <taxon>Bacillati</taxon>
        <taxon>Actinomycetota</taxon>
        <taxon>Actinomycetes</taxon>
        <taxon>Pseudonocardiales</taxon>
        <taxon>Pseudonocardiaceae</taxon>
        <taxon>Saccharopolyspora</taxon>
    </lineage>
</organism>
<dbReference type="RefSeq" id="WP_093267071.1">
    <property type="nucleotide sequence ID" value="NZ_FNOK01000016.1"/>
</dbReference>
<name>A0A1H3F6I0_9PSEU</name>
<keyword evidence="3" id="KW-1185">Reference proteome</keyword>
<sequence>MNERQWRKSSHSGSVHNCVEVALSSDAAAVRDSKNPDGGILAFDARRWLSFLSAVKVDRYER</sequence>
<dbReference type="InterPro" id="IPR007278">
    <property type="entry name" value="DUF397"/>
</dbReference>
<dbReference type="Proteomes" id="UP000199529">
    <property type="component" value="Unassembled WGS sequence"/>
</dbReference>
<dbReference type="STRING" id="418495.SAMN05216215_101694"/>
<evidence type="ECO:0000313" key="3">
    <source>
        <dbReference type="Proteomes" id="UP000199529"/>
    </source>
</evidence>
<gene>
    <name evidence="2" type="ORF">SAMN05216215_101694</name>
</gene>
<evidence type="ECO:0000259" key="1">
    <source>
        <dbReference type="Pfam" id="PF04149"/>
    </source>
</evidence>
<protein>
    <recommendedName>
        <fullName evidence="1">DUF397 domain-containing protein</fullName>
    </recommendedName>
</protein>
<evidence type="ECO:0000313" key="2">
    <source>
        <dbReference type="EMBL" id="SDX86581.1"/>
    </source>
</evidence>
<reference evidence="3" key="1">
    <citation type="submission" date="2016-10" db="EMBL/GenBank/DDBJ databases">
        <authorList>
            <person name="Varghese N."/>
            <person name="Submissions S."/>
        </authorList>
    </citation>
    <scope>NUCLEOTIDE SEQUENCE [LARGE SCALE GENOMIC DNA]</scope>
    <source>
        <strain evidence="3">CGMCC 4.3530</strain>
    </source>
</reference>
<dbReference type="EMBL" id="FNOK01000016">
    <property type="protein sequence ID" value="SDX86581.1"/>
    <property type="molecule type" value="Genomic_DNA"/>
</dbReference>
<accession>A0A1H3F6I0</accession>
<dbReference type="AlphaFoldDB" id="A0A1H3F6I0"/>
<proteinExistence type="predicted"/>
<dbReference type="Pfam" id="PF04149">
    <property type="entry name" value="DUF397"/>
    <property type="match status" value="1"/>
</dbReference>
<dbReference type="OrthoDB" id="3430276at2"/>
<feature type="domain" description="DUF397" evidence="1">
    <location>
        <begin position="5"/>
        <end position="56"/>
    </location>
</feature>